<organism evidence="1 2">
    <name type="scientific">Mesobacillus foraminis</name>
    <dbReference type="NCBI Taxonomy" id="279826"/>
    <lineage>
        <taxon>Bacteria</taxon>
        <taxon>Bacillati</taxon>
        <taxon>Bacillota</taxon>
        <taxon>Bacilli</taxon>
        <taxon>Bacillales</taxon>
        <taxon>Bacillaceae</taxon>
        <taxon>Mesobacillus</taxon>
    </lineage>
</organism>
<protein>
    <submittedName>
        <fullName evidence="1">Uncharacterized protein</fullName>
    </submittedName>
</protein>
<dbReference type="EMBL" id="SLVV01000010">
    <property type="protein sequence ID" value="TCN22596.1"/>
    <property type="molecule type" value="Genomic_DNA"/>
</dbReference>
<accession>A0A4R2B7Q1</accession>
<keyword evidence="2" id="KW-1185">Reference proteome</keyword>
<proteinExistence type="predicted"/>
<sequence length="115" mass="13325">MAKNKNKMKEKALSAVNKIKANIKETYYNIADIPSASVQQLADFIQKHPETQVTKKELLGVSYTFYRLNLSDESFYLETNSTRILQLDGFSKGNQFVEYRSYRDSYKLNTPIKLT</sequence>
<reference evidence="1 2" key="1">
    <citation type="journal article" date="2015" name="Stand. Genomic Sci.">
        <title>Genomic Encyclopedia of Bacterial and Archaeal Type Strains, Phase III: the genomes of soil and plant-associated and newly described type strains.</title>
        <authorList>
            <person name="Whitman W.B."/>
            <person name="Woyke T."/>
            <person name="Klenk H.P."/>
            <person name="Zhou Y."/>
            <person name="Lilburn T.G."/>
            <person name="Beck B.J."/>
            <person name="De Vos P."/>
            <person name="Vandamme P."/>
            <person name="Eisen J.A."/>
            <person name="Garrity G."/>
            <person name="Hugenholtz P."/>
            <person name="Kyrpides N.C."/>
        </authorList>
    </citation>
    <scope>NUCLEOTIDE SEQUENCE [LARGE SCALE GENOMIC DNA]</scope>
    <source>
        <strain evidence="1 2">CV53</strain>
    </source>
</reference>
<evidence type="ECO:0000313" key="2">
    <source>
        <dbReference type="Proteomes" id="UP000295689"/>
    </source>
</evidence>
<dbReference type="AlphaFoldDB" id="A0A4R2B7Q1"/>
<gene>
    <name evidence="1" type="ORF">EV146_11081</name>
</gene>
<name>A0A4R2B7Q1_9BACI</name>
<dbReference type="RefSeq" id="WP_241993958.1">
    <property type="nucleotide sequence ID" value="NZ_JABUHM010000011.1"/>
</dbReference>
<evidence type="ECO:0000313" key="1">
    <source>
        <dbReference type="EMBL" id="TCN22596.1"/>
    </source>
</evidence>
<dbReference type="Proteomes" id="UP000295689">
    <property type="component" value="Unassembled WGS sequence"/>
</dbReference>
<comment type="caution">
    <text evidence="1">The sequence shown here is derived from an EMBL/GenBank/DDBJ whole genome shotgun (WGS) entry which is preliminary data.</text>
</comment>